<dbReference type="AlphaFoldDB" id="A0A5J6MUK4"/>
<comment type="subcellular location">
    <subcellularLocation>
        <location evidence="1">Membrane</location>
        <topology evidence="1">Multi-pass membrane protein</topology>
    </subcellularLocation>
</comment>
<dbReference type="EMBL" id="CP042906">
    <property type="protein sequence ID" value="QEX19760.1"/>
    <property type="molecule type" value="Genomic_DNA"/>
</dbReference>
<feature type="transmembrane region" description="Helical" evidence="6">
    <location>
        <begin position="223"/>
        <end position="242"/>
    </location>
</feature>
<dbReference type="PANTHER" id="PTHR22911">
    <property type="entry name" value="ACYL-MALONYL CONDENSING ENZYME-RELATED"/>
    <property type="match status" value="1"/>
</dbReference>
<organism evidence="8 9">
    <name type="scientific">Hypericibacter terrae</name>
    <dbReference type="NCBI Taxonomy" id="2602015"/>
    <lineage>
        <taxon>Bacteria</taxon>
        <taxon>Pseudomonadati</taxon>
        <taxon>Pseudomonadota</taxon>
        <taxon>Alphaproteobacteria</taxon>
        <taxon>Rhodospirillales</taxon>
        <taxon>Dongiaceae</taxon>
        <taxon>Hypericibacter</taxon>
    </lineage>
</organism>
<protein>
    <submittedName>
        <fullName evidence="8">Membrane protein</fullName>
    </submittedName>
</protein>
<feature type="transmembrane region" description="Helical" evidence="6">
    <location>
        <begin position="254"/>
        <end position="273"/>
    </location>
</feature>
<evidence type="ECO:0000256" key="1">
    <source>
        <dbReference type="ARBA" id="ARBA00004141"/>
    </source>
</evidence>
<feature type="transmembrane region" description="Helical" evidence="6">
    <location>
        <begin position="27"/>
        <end position="45"/>
    </location>
</feature>
<feature type="transmembrane region" description="Helical" evidence="6">
    <location>
        <begin position="112"/>
        <end position="133"/>
    </location>
</feature>
<keyword evidence="4 6" id="KW-1133">Transmembrane helix</keyword>
<dbReference type="Proteomes" id="UP000326202">
    <property type="component" value="Chromosome"/>
</dbReference>
<gene>
    <name evidence="8" type="ORF">FRZ44_50750</name>
</gene>
<evidence type="ECO:0000256" key="3">
    <source>
        <dbReference type="ARBA" id="ARBA00022692"/>
    </source>
</evidence>
<evidence type="ECO:0000256" key="5">
    <source>
        <dbReference type="ARBA" id="ARBA00023136"/>
    </source>
</evidence>
<comment type="similarity">
    <text evidence="2">Belongs to the drug/metabolite transporter (DMT) superfamily. 10 TMS drug/metabolite exporter (DME) (TC 2.A.7.3) family.</text>
</comment>
<feature type="transmembrane region" description="Helical" evidence="6">
    <location>
        <begin position="163"/>
        <end position="184"/>
    </location>
</feature>
<evidence type="ECO:0000313" key="8">
    <source>
        <dbReference type="EMBL" id="QEX19760.1"/>
    </source>
</evidence>
<accession>A0A5J6MUK4</accession>
<feature type="transmembrane region" description="Helical" evidence="6">
    <location>
        <begin position="279"/>
        <end position="296"/>
    </location>
</feature>
<reference evidence="8 9" key="1">
    <citation type="submission" date="2019-08" db="EMBL/GenBank/DDBJ databases">
        <title>Hyperibacter terrae gen. nov., sp. nov. and Hyperibacter viscosus sp. nov., two new members in the family Rhodospirillaceae isolated from the rhizosphere of Hypericum perforatum.</title>
        <authorList>
            <person name="Noviana Z."/>
        </authorList>
    </citation>
    <scope>NUCLEOTIDE SEQUENCE [LARGE SCALE GENOMIC DNA]</scope>
    <source>
        <strain evidence="8 9">R5913</strain>
    </source>
</reference>
<dbReference type="GO" id="GO:0016020">
    <property type="term" value="C:membrane"/>
    <property type="evidence" value="ECO:0007669"/>
    <property type="project" value="UniProtKB-SubCell"/>
</dbReference>
<evidence type="ECO:0000256" key="6">
    <source>
        <dbReference type="SAM" id="Phobius"/>
    </source>
</evidence>
<evidence type="ECO:0000256" key="2">
    <source>
        <dbReference type="ARBA" id="ARBA00009853"/>
    </source>
</evidence>
<feature type="domain" description="EamA" evidence="7">
    <location>
        <begin position="166"/>
        <end position="295"/>
    </location>
</feature>
<evidence type="ECO:0000259" key="7">
    <source>
        <dbReference type="Pfam" id="PF00892"/>
    </source>
</evidence>
<dbReference type="InterPro" id="IPR000620">
    <property type="entry name" value="EamA_dom"/>
</dbReference>
<proteinExistence type="inferred from homology"/>
<dbReference type="Gene3D" id="1.10.3730.20">
    <property type="match status" value="1"/>
</dbReference>
<keyword evidence="3 6" id="KW-0812">Transmembrane</keyword>
<sequence length="335" mass="36254">MGLPLPLPAFASQLAEAAGRLPQPVRAILWMLVACLLFAILNAFIREASRAMHPFQAVFFRNLFGLLFMLPWIKTAGLESLNRHRMKLYLGRTAVGLLSMFAWFWALKLLPFAEAIALSFASPLFATLLAAMFLGEQVRIRRWTAILVGFAGVLVILRPGADAFSAGALFALASAALGACGIIFTKQLVRSESTTAVVTIMVLIQTPMALIPALFVWEWPAASLWPMLLTMGLAGSLGHMSFVRALRLAEASSLMPYDYARLVFAAIIGWLFFAEVPDNWTWVGSAIIAAAAVYIARREVKLKAMPAAALASSLPDEPPAIVTKPPIVTKTGPAA</sequence>
<dbReference type="SUPFAM" id="SSF103481">
    <property type="entry name" value="Multidrug resistance efflux transporter EmrE"/>
    <property type="match status" value="2"/>
</dbReference>
<feature type="transmembrane region" description="Helical" evidence="6">
    <location>
        <begin position="196"/>
        <end position="217"/>
    </location>
</feature>
<name>A0A5J6MUK4_9PROT</name>
<feature type="transmembrane region" description="Helical" evidence="6">
    <location>
        <begin position="89"/>
        <end position="106"/>
    </location>
</feature>
<dbReference type="PANTHER" id="PTHR22911:SF6">
    <property type="entry name" value="SOLUTE CARRIER FAMILY 35 MEMBER G1"/>
    <property type="match status" value="1"/>
</dbReference>
<feature type="transmembrane region" description="Helical" evidence="6">
    <location>
        <begin position="140"/>
        <end position="157"/>
    </location>
</feature>
<dbReference type="Pfam" id="PF00892">
    <property type="entry name" value="EamA"/>
    <property type="match status" value="2"/>
</dbReference>
<keyword evidence="9" id="KW-1185">Reference proteome</keyword>
<dbReference type="KEGG" id="htq:FRZ44_50750"/>
<evidence type="ECO:0000313" key="9">
    <source>
        <dbReference type="Proteomes" id="UP000326202"/>
    </source>
</evidence>
<keyword evidence="5 6" id="KW-0472">Membrane</keyword>
<dbReference type="InterPro" id="IPR037185">
    <property type="entry name" value="EmrE-like"/>
</dbReference>
<feature type="domain" description="EamA" evidence="7">
    <location>
        <begin position="26"/>
        <end position="157"/>
    </location>
</feature>
<evidence type="ECO:0000256" key="4">
    <source>
        <dbReference type="ARBA" id="ARBA00022989"/>
    </source>
</evidence>